<accession>A0ABW3T4C8</accession>
<protein>
    <submittedName>
        <fullName evidence="4">Response regulator</fullName>
    </submittedName>
</protein>
<feature type="modified residue" description="4-aspartylphosphate" evidence="2">
    <location>
        <position position="62"/>
    </location>
</feature>
<evidence type="ECO:0000256" key="2">
    <source>
        <dbReference type="PROSITE-ProRule" id="PRU00169"/>
    </source>
</evidence>
<dbReference type="InterPro" id="IPR050595">
    <property type="entry name" value="Bact_response_regulator"/>
</dbReference>
<dbReference type="EMBL" id="JBHTLQ010000034">
    <property type="protein sequence ID" value="MFD1191793.1"/>
    <property type="molecule type" value="Genomic_DNA"/>
</dbReference>
<dbReference type="SUPFAM" id="SSF52172">
    <property type="entry name" value="CheY-like"/>
    <property type="match status" value="1"/>
</dbReference>
<evidence type="ECO:0000313" key="5">
    <source>
        <dbReference type="Proteomes" id="UP001597216"/>
    </source>
</evidence>
<reference evidence="5" key="1">
    <citation type="journal article" date="2019" name="Int. J. Syst. Evol. Microbiol.">
        <title>The Global Catalogue of Microorganisms (GCM) 10K type strain sequencing project: providing services to taxonomists for standard genome sequencing and annotation.</title>
        <authorList>
            <consortium name="The Broad Institute Genomics Platform"/>
            <consortium name="The Broad Institute Genome Sequencing Center for Infectious Disease"/>
            <person name="Wu L."/>
            <person name="Ma J."/>
        </authorList>
    </citation>
    <scope>NUCLEOTIDE SEQUENCE [LARGE SCALE GENOMIC DNA]</scope>
    <source>
        <strain evidence="5">CCUG 55074</strain>
    </source>
</reference>
<dbReference type="PANTHER" id="PTHR44591:SF20">
    <property type="entry name" value="PROTEIN PILH"/>
    <property type="match status" value="1"/>
</dbReference>
<dbReference type="Gene3D" id="3.40.50.2300">
    <property type="match status" value="1"/>
</dbReference>
<sequence length="129" mass="13993">MIETLDTELKDCVLVVEDEFLIAASLSMQIEDLGMAVCGTADTARGAIDMALRHRPRVILMDMRLKGQEDGVDAALAIHKAVGSKVIFITGSREPATMARIQEDHPAAVLFKPIYGRQLQTAIESVLAS</sequence>
<dbReference type="InterPro" id="IPR001789">
    <property type="entry name" value="Sig_transdc_resp-reg_receiver"/>
</dbReference>
<dbReference type="Proteomes" id="UP001597216">
    <property type="component" value="Unassembled WGS sequence"/>
</dbReference>
<keyword evidence="1 2" id="KW-0597">Phosphoprotein</keyword>
<feature type="domain" description="Response regulatory" evidence="3">
    <location>
        <begin position="12"/>
        <end position="127"/>
    </location>
</feature>
<dbReference type="SMART" id="SM00448">
    <property type="entry name" value="REC"/>
    <property type="match status" value="1"/>
</dbReference>
<evidence type="ECO:0000313" key="4">
    <source>
        <dbReference type="EMBL" id="MFD1191793.1"/>
    </source>
</evidence>
<dbReference type="InterPro" id="IPR011006">
    <property type="entry name" value="CheY-like_superfamily"/>
</dbReference>
<gene>
    <name evidence="4" type="ORF">ACFQ27_14480</name>
</gene>
<evidence type="ECO:0000259" key="3">
    <source>
        <dbReference type="PROSITE" id="PS50110"/>
    </source>
</evidence>
<name>A0ABW3T4C8_9CAUL</name>
<dbReference type="RefSeq" id="WP_374342763.1">
    <property type="nucleotide sequence ID" value="NZ_JBHTLQ010000034.1"/>
</dbReference>
<proteinExistence type="predicted"/>
<evidence type="ECO:0000256" key="1">
    <source>
        <dbReference type="ARBA" id="ARBA00022553"/>
    </source>
</evidence>
<dbReference type="PANTHER" id="PTHR44591">
    <property type="entry name" value="STRESS RESPONSE REGULATOR PROTEIN 1"/>
    <property type="match status" value="1"/>
</dbReference>
<dbReference type="Pfam" id="PF00072">
    <property type="entry name" value="Response_reg"/>
    <property type="match status" value="1"/>
</dbReference>
<organism evidence="4 5">
    <name type="scientific">Phenylobacterium conjunctum</name>
    <dbReference type="NCBI Taxonomy" id="1298959"/>
    <lineage>
        <taxon>Bacteria</taxon>
        <taxon>Pseudomonadati</taxon>
        <taxon>Pseudomonadota</taxon>
        <taxon>Alphaproteobacteria</taxon>
        <taxon>Caulobacterales</taxon>
        <taxon>Caulobacteraceae</taxon>
        <taxon>Phenylobacterium</taxon>
    </lineage>
</organism>
<keyword evidence="5" id="KW-1185">Reference proteome</keyword>
<dbReference type="PROSITE" id="PS50110">
    <property type="entry name" value="RESPONSE_REGULATORY"/>
    <property type="match status" value="1"/>
</dbReference>
<comment type="caution">
    <text evidence="4">The sequence shown here is derived from an EMBL/GenBank/DDBJ whole genome shotgun (WGS) entry which is preliminary data.</text>
</comment>